<reference evidence="1" key="1">
    <citation type="submission" date="2016-10" db="EMBL/GenBank/DDBJ databases">
        <title>Sequence of Gallionella enrichment culture.</title>
        <authorList>
            <person name="Poehlein A."/>
            <person name="Muehling M."/>
            <person name="Daniel R."/>
        </authorList>
    </citation>
    <scope>NUCLEOTIDE SEQUENCE</scope>
</reference>
<name>A0A1J5QW89_9ZZZZ</name>
<evidence type="ECO:0000313" key="1">
    <source>
        <dbReference type="EMBL" id="OIQ87792.1"/>
    </source>
</evidence>
<organism evidence="1">
    <name type="scientific">mine drainage metagenome</name>
    <dbReference type="NCBI Taxonomy" id="410659"/>
    <lineage>
        <taxon>unclassified sequences</taxon>
        <taxon>metagenomes</taxon>
        <taxon>ecological metagenomes</taxon>
    </lineage>
</organism>
<gene>
    <name evidence="1" type="ORF">GALL_303230</name>
</gene>
<comment type="caution">
    <text evidence="1">The sequence shown here is derived from an EMBL/GenBank/DDBJ whole genome shotgun (WGS) entry which is preliminary data.</text>
</comment>
<accession>A0A1J5QW89</accession>
<proteinExistence type="predicted"/>
<protein>
    <submittedName>
        <fullName evidence="1">Uncharacterized protein</fullName>
    </submittedName>
</protein>
<dbReference type="EMBL" id="MLJW01000403">
    <property type="protein sequence ID" value="OIQ87792.1"/>
    <property type="molecule type" value="Genomic_DNA"/>
</dbReference>
<sequence length="270" mass="28851">MQGVAADEQPASRAVLVVVDAAGGELQLLDQLGGVCQPVLLGVERVPLVGQRGQPFELGQLRDEPFALGVARAGVVPCRVQPLVERLPRAPGLRARLALRAGLRVGVEQVARGVGAHQTLPRVLAVDVDQPLAGGAQLRQRRRAAVDEGARAPLRVDQPAQQHLVAAFKALLVQPFGQLGRRIKRGRDLGPRAAGAQHRRVAALAQRQLQRIDQDGLAGAGFAGEHAEAGAELEVDFVDQHEVAQMQAPQHQSSTGRISCQRSFLRKVVK</sequence>
<dbReference type="AlphaFoldDB" id="A0A1J5QW89"/>